<gene>
    <name evidence="1" type="ORF">B0T11DRAFT_276217</name>
</gene>
<sequence length="610" mass="69003">MSTTPSANSDGPRGLSIADSFRPHYVFPCAGYTGIPDKLWRYATASHGIHTYDKPDTIIEDVSGHSWVVENLRFGTTWAATPTFIKDLPPSQAHVIIPDQSEWSEDCLKILDAPDSVHIHGSRSTTLKVAAHLRVGLAHWSANLEGFEQKYVDLPLGSAIFLREMKADPLSLEFEISPNTSDATSGRFLTATELAGMWERRKSEMPTLVPYKSLKLIRYLESDVMLVSLEREDGPPELLAFKARRKPHTVYHELKILLQLPSLDTIIPPPKYLVTIPSGSNEPLVCGFLTTFIEGGSLNVRLPELRRSGLLTGARQLQLALDVTSTLIQISQSSASFYSDLRLDQIMLSKDESGNERAVFLDFEQSRNLYNWTAPEMYLMEWLAEMGSPLYFRSDGLSQEVSDKYEKILNRVLDARGHTLTAQPRRYDNPALGWYWPWLTSSADERESAMVYMLGKMLWCIFEGRGDADIVLGRSSPEEAAQRFPDFVRTHPQMRKLITRCTAGAREWIDGPIKIFRRDGKVFPLGKTGRGGEQEASAEETVEAIRGFWRGEMDKAEKFAEARMRWDAGKPKEGDREMLHYLDRPRLRDVLAELEAFGSRGKREWPCLLV</sequence>
<accession>A0A8K0X654</accession>
<evidence type="ECO:0008006" key="3">
    <source>
        <dbReference type="Google" id="ProtNLM"/>
    </source>
</evidence>
<dbReference type="AlphaFoldDB" id="A0A8K0X654"/>
<comment type="caution">
    <text evidence="1">The sequence shown here is derived from an EMBL/GenBank/DDBJ whole genome shotgun (WGS) entry which is preliminary data.</text>
</comment>
<dbReference type="OrthoDB" id="4062651at2759"/>
<evidence type="ECO:0000313" key="2">
    <source>
        <dbReference type="Proteomes" id="UP000813385"/>
    </source>
</evidence>
<proteinExistence type="predicted"/>
<evidence type="ECO:0000313" key="1">
    <source>
        <dbReference type="EMBL" id="KAH7367965.1"/>
    </source>
</evidence>
<dbReference type="Proteomes" id="UP000813385">
    <property type="component" value="Unassembled WGS sequence"/>
</dbReference>
<name>A0A8K0X654_9PEZI</name>
<reference evidence="1" key="1">
    <citation type="journal article" date="2021" name="Nat. Commun.">
        <title>Genetic determinants of endophytism in the Arabidopsis root mycobiome.</title>
        <authorList>
            <person name="Mesny F."/>
            <person name="Miyauchi S."/>
            <person name="Thiergart T."/>
            <person name="Pickel B."/>
            <person name="Atanasova L."/>
            <person name="Karlsson M."/>
            <person name="Huettel B."/>
            <person name="Barry K.W."/>
            <person name="Haridas S."/>
            <person name="Chen C."/>
            <person name="Bauer D."/>
            <person name="Andreopoulos W."/>
            <person name="Pangilinan J."/>
            <person name="LaButti K."/>
            <person name="Riley R."/>
            <person name="Lipzen A."/>
            <person name="Clum A."/>
            <person name="Drula E."/>
            <person name="Henrissat B."/>
            <person name="Kohler A."/>
            <person name="Grigoriev I.V."/>
            <person name="Martin F.M."/>
            <person name="Hacquard S."/>
        </authorList>
    </citation>
    <scope>NUCLEOTIDE SEQUENCE</scope>
    <source>
        <strain evidence="1">MPI-CAGE-AT-0016</strain>
    </source>
</reference>
<dbReference type="EMBL" id="JAGPXD010000002">
    <property type="protein sequence ID" value="KAH7367965.1"/>
    <property type="molecule type" value="Genomic_DNA"/>
</dbReference>
<protein>
    <recommendedName>
        <fullName evidence="3">Protein kinase domain-containing protein</fullName>
    </recommendedName>
</protein>
<organism evidence="1 2">
    <name type="scientific">Plectosphaerella cucumerina</name>
    <dbReference type="NCBI Taxonomy" id="40658"/>
    <lineage>
        <taxon>Eukaryota</taxon>
        <taxon>Fungi</taxon>
        <taxon>Dikarya</taxon>
        <taxon>Ascomycota</taxon>
        <taxon>Pezizomycotina</taxon>
        <taxon>Sordariomycetes</taxon>
        <taxon>Hypocreomycetidae</taxon>
        <taxon>Glomerellales</taxon>
        <taxon>Plectosphaerellaceae</taxon>
        <taxon>Plectosphaerella</taxon>
    </lineage>
</organism>
<keyword evidence="2" id="KW-1185">Reference proteome</keyword>